<keyword evidence="2 4" id="KW-0238">DNA-binding</keyword>
<proteinExistence type="predicted"/>
<comment type="caution">
    <text evidence="6">The sequence shown here is derived from an EMBL/GenBank/DDBJ whole genome shotgun (WGS) entry which is preliminary data.</text>
</comment>
<dbReference type="PATRIC" id="fig|1705561.3.peg.5544"/>
<feature type="DNA-binding region" description="H-T-H motif" evidence="4">
    <location>
        <begin position="29"/>
        <end position="48"/>
    </location>
</feature>
<evidence type="ECO:0000259" key="5">
    <source>
        <dbReference type="PROSITE" id="PS50977"/>
    </source>
</evidence>
<keyword evidence="7" id="KW-1185">Reference proteome</keyword>
<name>A0A0M9BIX5_9BACL</name>
<dbReference type="Pfam" id="PF00440">
    <property type="entry name" value="TetR_N"/>
    <property type="match status" value="1"/>
</dbReference>
<dbReference type="PRINTS" id="PR00455">
    <property type="entry name" value="HTHTETR"/>
</dbReference>
<dbReference type="SUPFAM" id="SSF46689">
    <property type="entry name" value="Homeodomain-like"/>
    <property type="match status" value="1"/>
</dbReference>
<evidence type="ECO:0000256" key="2">
    <source>
        <dbReference type="ARBA" id="ARBA00023125"/>
    </source>
</evidence>
<dbReference type="GO" id="GO:0045892">
    <property type="term" value="P:negative regulation of DNA-templated transcription"/>
    <property type="evidence" value="ECO:0007669"/>
    <property type="project" value="UniProtKB-ARBA"/>
</dbReference>
<dbReference type="InterPro" id="IPR050624">
    <property type="entry name" value="HTH-type_Tx_Regulator"/>
</dbReference>
<dbReference type="PANTHER" id="PTHR43479:SF11">
    <property type="entry name" value="ACREF_ENVCD OPERON REPRESSOR-RELATED"/>
    <property type="match status" value="1"/>
</dbReference>
<dbReference type="AlphaFoldDB" id="A0A0M9BIX5"/>
<sequence length="192" mass="21731">MSTVQGDKSEAILDAAYGIFGSKGFYETKMSDIADEAGIAKGTIYLYFKNKEQLFIAVSKRDCNGFISRLDHALNSHLGTGDKLGAIAKTHLTYYYERRNHTKLFFMAPNNDPDLMKFMKAFMNEYMSMVREVLENAGVPEPVLLAEAYIGILDRLKMDIMLNPEFNEEHLNKRIAFAAALFLDGCRSFLQV</sequence>
<dbReference type="GO" id="GO:0003677">
    <property type="term" value="F:DNA binding"/>
    <property type="evidence" value="ECO:0007669"/>
    <property type="project" value="UniProtKB-UniRule"/>
</dbReference>
<dbReference type="InterPro" id="IPR001647">
    <property type="entry name" value="HTH_TetR"/>
</dbReference>
<gene>
    <name evidence="6" type="ORF">AMS66_26380</name>
</gene>
<evidence type="ECO:0000256" key="1">
    <source>
        <dbReference type="ARBA" id="ARBA00023015"/>
    </source>
</evidence>
<dbReference type="InterPro" id="IPR036271">
    <property type="entry name" value="Tet_transcr_reg_TetR-rel_C_sf"/>
</dbReference>
<feature type="domain" description="HTH tetR-type" evidence="5">
    <location>
        <begin position="6"/>
        <end position="66"/>
    </location>
</feature>
<evidence type="ECO:0000313" key="6">
    <source>
        <dbReference type="EMBL" id="KOY13270.1"/>
    </source>
</evidence>
<keyword evidence="3" id="KW-0804">Transcription</keyword>
<evidence type="ECO:0000256" key="3">
    <source>
        <dbReference type="ARBA" id="ARBA00023163"/>
    </source>
</evidence>
<accession>A0A0M9BIX5</accession>
<evidence type="ECO:0000256" key="4">
    <source>
        <dbReference type="PROSITE-ProRule" id="PRU00335"/>
    </source>
</evidence>
<evidence type="ECO:0000313" key="7">
    <source>
        <dbReference type="Proteomes" id="UP000037688"/>
    </source>
</evidence>
<dbReference type="Gene3D" id="1.10.10.60">
    <property type="entry name" value="Homeodomain-like"/>
    <property type="match status" value="1"/>
</dbReference>
<protein>
    <submittedName>
        <fullName evidence="6">Transcriptional regulator</fullName>
    </submittedName>
</protein>
<dbReference type="FunFam" id="1.10.10.60:FF:000141">
    <property type="entry name" value="TetR family transcriptional regulator"/>
    <property type="match status" value="1"/>
</dbReference>
<reference evidence="6 7" key="1">
    <citation type="submission" date="2015-08" db="EMBL/GenBank/DDBJ databases">
        <title>Draft genome sequence of cellulolytic and xylanolytic Paenibacillus sp. A59, isolated from a decaying forest soil from Patagonia, Argentina.</title>
        <authorList>
            <person name="Ghio S."/>
            <person name="Caceres A.M."/>
            <person name="Talia P."/>
            <person name="Grasso D."/>
            <person name="Campos E."/>
        </authorList>
    </citation>
    <scope>NUCLEOTIDE SEQUENCE [LARGE SCALE GENOMIC DNA]</scope>
    <source>
        <strain evidence="6 7">A59</strain>
    </source>
</reference>
<organism evidence="6 7">
    <name type="scientific">Paenibacillus xylanivorans</name>
    <dbReference type="NCBI Taxonomy" id="1705561"/>
    <lineage>
        <taxon>Bacteria</taxon>
        <taxon>Bacillati</taxon>
        <taxon>Bacillota</taxon>
        <taxon>Bacilli</taxon>
        <taxon>Bacillales</taxon>
        <taxon>Paenibacillaceae</taxon>
        <taxon>Paenibacillus</taxon>
    </lineage>
</organism>
<dbReference type="PANTHER" id="PTHR43479">
    <property type="entry name" value="ACREF/ENVCD OPERON REPRESSOR-RELATED"/>
    <property type="match status" value="1"/>
</dbReference>
<dbReference type="PROSITE" id="PS50977">
    <property type="entry name" value="HTH_TETR_2"/>
    <property type="match status" value="1"/>
</dbReference>
<dbReference type="Gene3D" id="1.10.357.10">
    <property type="entry name" value="Tetracycline Repressor, domain 2"/>
    <property type="match status" value="1"/>
</dbReference>
<dbReference type="Proteomes" id="UP000037688">
    <property type="component" value="Unassembled WGS sequence"/>
</dbReference>
<keyword evidence="1" id="KW-0805">Transcription regulation</keyword>
<dbReference type="OrthoDB" id="9809994at2"/>
<dbReference type="InterPro" id="IPR009057">
    <property type="entry name" value="Homeodomain-like_sf"/>
</dbReference>
<dbReference type="EMBL" id="LITU01000081">
    <property type="protein sequence ID" value="KOY13270.1"/>
    <property type="molecule type" value="Genomic_DNA"/>
</dbReference>
<dbReference type="RefSeq" id="WP_053783619.1">
    <property type="nucleotide sequence ID" value="NZ_LITU01000081.1"/>
</dbReference>
<dbReference type="SUPFAM" id="SSF48498">
    <property type="entry name" value="Tetracyclin repressor-like, C-terminal domain"/>
    <property type="match status" value="1"/>
</dbReference>